<protein>
    <recommendedName>
        <fullName evidence="5">TetR/AcrR family transcriptional regulator</fullName>
    </recommendedName>
</protein>
<evidence type="ECO:0000313" key="3">
    <source>
        <dbReference type="Proteomes" id="UP000256794"/>
    </source>
</evidence>
<dbReference type="Proteomes" id="UP000256794">
    <property type="component" value="Unassembled WGS sequence"/>
</dbReference>
<dbReference type="InterPro" id="IPR036271">
    <property type="entry name" value="Tet_transcr_reg_TetR-rel_C_sf"/>
</dbReference>
<reference evidence="3 4" key="1">
    <citation type="submission" date="2018-08" db="EMBL/GenBank/DDBJ databases">
        <title>Genomic Encyclopedia of Archaeal and Bacterial Type Strains, Phase II (KMG-II): from individual species to whole genera.</title>
        <authorList>
            <person name="Goeker M."/>
        </authorList>
    </citation>
    <scope>NUCLEOTIDE SEQUENCE [LARGE SCALE GENOMIC DNA]</scope>
    <source>
        <strain evidence="1 4">DSM 17099</strain>
        <strain evidence="2 3">DSM 582</strain>
    </source>
</reference>
<dbReference type="eggNOG" id="ENOG5031301">
    <property type="taxonomic scope" value="Bacteria"/>
</dbReference>
<evidence type="ECO:0008006" key="5">
    <source>
        <dbReference type="Google" id="ProtNLM"/>
    </source>
</evidence>
<evidence type="ECO:0000313" key="2">
    <source>
        <dbReference type="EMBL" id="REG55585.1"/>
    </source>
</evidence>
<proteinExistence type="predicted"/>
<dbReference type="AlphaFoldDB" id="A0A099FL79"/>
<dbReference type="EMBL" id="QTUJ01000001">
    <property type="protein sequence ID" value="REF72625.1"/>
    <property type="molecule type" value="Genomic_DNA"/>
</dbReference>
<evidence type="ECO:0000313" key="4">
    <source>
        <dbReference type="Proteomes" id="UP000256941"/>
    </source>
</evidence>
<dbReference type="Proteomes" id="UP000256941">
    <property type="component" value="Unassembled WGS sequence"/>
</dbReference>
<dbReference type="OrthoDB" id="7056813at2"/>
<dbReference type="EMBL" id="QUMX01000002">
    <property type="protein sequence ID" value="REG55585.1"/>
    <property type="molecule type" value="Genomic_DNA"/>
</dbReference>
<sequence length="215" mass="23862">MEGRGNIYQSLIFAAQQHLEETGQLPVDLAELAPRTEASEDEIRSMFSSTEELHEGLIYHAVTLLNDALREGVIQANTSDPIEQMHSIAHSYLGWAEANPTLFRLLVDGLCGPIKPDSALHRYTSSMRDLYHRKLSEAQRLGILSPDTDIEISTMMLHCLVKGGNMMFVTRSTDPWFDGDGRSTRELAERIFTEFMGNLVRANAPASAPAASEKA</sequence>
<organism evidence="1 4">
    <name type="scientific">Paracoccus versutus</name>
    <name type="common">Thiobacillus versutus</name>
    <dbReference type="NCBI Taxonomy" id="34007"/>
    <lineage>
        <taxon>Bacteria</taxon>
        <taxon>Pseudomonadati</taxon>
        <taxon>Pseudomonadota</taxon>
        <taxon>Alphaproteobacteria</taxon>
        <taxon>Rhodobacterales</taxon>
        <taxon>Paracoccaceae</taxon>
        <taxon>Paracoccus</taxon>
    </lineage>
</organism>
<accession>A0A3D9XQE6</accession>
<name>A0A099FL79_PARVE</name>
<evidence type="ECO:0000313" key="1">
    <source>
        <dbReference type="EMBL" id="REF72625.1"/>
    </source>
</evidence>
<gene>
    <name evidence="2" type="ORF">ATH84_100224</name>
    <name evidence="1" type="ORF">BDD41_1112</name>
</gene>
<accession>A0A099FL79</accession>
<dbReference type="Gene3D" id="1.10.357.10">
    <property type="entry name" value="Tetracycline Repressor, domain 2"/>
    <property type="match status" value="1"/>
</dbReference>
<keyword evidence="3" id="KW-1185">Reference proteome</keyword>
<comment type="caution">
    <text evidence="1">The sequence shown here is derived from an EMBL/GenBank/DDBJ whole genome shotgun (WGS) entry which is preliminary data.</text>
</comment>
<dbReference type="RefSeq" id="WP_036754071.1">
    <property type="nucleotide sequence ID" value="NZ_CP035287.1"/>
</dbReference>
<dbReference type="SUPFAM" id="SSF48498">
    <property type="entry name" value="Tetracyclin repressor-like, C-terminal domain"/>
    <property type="match status" value="1"/>
</dbReference>